<keyword evidence="12" id="KW-1185">Reference proteome</keyword>
<evidence type="ECO:0000256" key="8">
    <source>
        <dbReference type="ARBA" id="ARBA00022840"/>
    </source>
</evidence>
<evidence type="ECO:0000256" key="2">
    <source>
        <dbReference type="ARBA" id="ARBA00008894"/>
    </source>
</evidence>
<dbReference type="FunFam" id="1.10.10.10:FF:000322">
    <property type="entry name" value="Probable disease resistance protein At1g63360"/>
    <property type="match status" value="1"/>
</dbReference>
<dbReference type="InterPro" id="IPR036388">
    <property type="entry name" value="WH-like_DNA-bd_sf"/>
</dbReference>
<evidence type="ECO:0000256" key="4">
    <source>
        <dbReference type="ARBA" id="ARBA00022614"/>
    </source>
</evidence>
<dbReference type="InterPro" id="IPR042197">
    <property type="entry name" value="Apaf_helical"/>
</dbReference>
<comment type="similarity">
    <text evidence="2">Belongs to the disease resistance NB-LRR family.</text>
</comment>
<evidence type="ECO:0000256" key="3">
    <source>
        <dbReference type="ARBA" id="ARBA00022490"/>
    </source>
</evidence>
<evidence type="ECO:0000313" key="12">
    <source>
        <dbReference type="Proteomes" id="UP001293254"/>
    </source>
</evidence>
<feature type="non-terminal residue" evidence="11">
    <location>
        <position position="1"/>
    </location>
</feature>
<evidence type="ECO:0000313" key="11">
    <source>
        <dbReference type="EMBL" id="KAK4437228.1"/>
    </source>
</evidence>
<dbReference type="InterPro" id="IPR044974">
    <property type="entry name" value="Disease_R_plants"/>
</dbReference>
<keyword evidence="3" id="KW-0963">Cytoplasm</keyword>
<dbReference type="Gene3D" id="1.20.5.4130">
    <property type="match status" value="1"/>
</dbReference>
<feature type="domain" description="NB-ARC" evidence="9">
    <location>
        <begin position="170"/>
        <end position="324"/>
    </location>
</feature>
<dbReference type="FunFam" id="1.10.8.430:FF:000003">
    <property type="entry name" value="Probable disease resistance protein At5g66910"/>
    <property type="match status" value="1"/>
</dbReference>
<reference evidence="11" key="2">
    <citation type="journal article" date="2024" name="Plant">
        <title>Genomic evolution and insights into agronomic trait innovations of Sesamum species.</title>
        <authorList>
            <person name="Miao H."/>
            <person name="Wang L."/>
            <person name="Qu L."/>
            <person name="Liu H."/>
            <person name="Sun Y."/>
            <person name="Le M."/>
            <person name="Wang Q."/>
            <person name="Wei S."/>
            <person name="Zheng Y."/>
            <person name="Lin W."/>
            <person name="Duan Y."/>
            <person name="Cao H."/>
            <person name="Xiong S."/>
            <person name="Wang X."/>
            <person name="Wei L."/>
            <person name="Li C."/>
            <person name="Ma Q."/>
            <person name="Ju M."/>
            <person name="Zhao R."/>
            <person name="Li G."/>
            <person name="Mu C."/>
            <person name="Tian Q."/>
            <person name="Mei H."/>
            <person name="Zhang T."/>
            <person name="Gao T."/>
            <person name="Zhang H."/>
        </authorList>
    </citation>
    <scope>NUCLEOTIDE SEQUENCE</scope>
    <source>
        <strain evidence="11">3651</strain>
    </source>
</reference>
<comment type="caution">
    <text evidence="11">The sequence shown here is derived from an EMBL/GenBank/DDBJ whole genome shotgun (WGS) entry which is preliminary data.</text>
</comment>
<evidence type="ECO:0000259" key="9">
    <source>
        <dbReference type="Pfam" id="PF00931"/>
    </source>
</evidence>
<keyword evidence="8" id="KW-0067">ATP-binding</keyword>
<dbReference type="GO" id="GO:0005524">
    <property type="term" value="F:ATP binding"/>
    <property type="evidence" value="ECO:0007669"/>
    <property type="project" value="UniProtKB-KW"/>
</dbReference>
<dbReference type="InterPro" id="IPR027417">
    <property type="entry name" value="P-loop_NTPase"/>
</dbReference>
<organism evidence="11 12">
    <name type="scientific">Sesamum alatum</name>
    <dbReference type="NCBI Taxonomy" id="300844"/>
    <lineage>
        <taxon>Eukaryota</taxon>
        <taxon>Viridiplantae</taxon>
        <taxon>Streptophyta</taxon>
        <taxon>Embryophyta</taxon>
        <taxon>Tracheophyta</taxon>
        <taxon>Spermatophyta</taxon>
        <taxon>Magnoliopsida</taxon>
        <taxon>eudicotyledons</taxon>
        <taxon>Gunneridae</taxon>
        <taxon>Pentapetalae</taxon>
        <taxon>asterids</taxon>
        <taxon>lamiids</taxon>
        <taxon>Lamiales</taxon>
        <taxon>Pedaliaceae</taxon>
        <taxon>Sesamum</taxon>
    </lineage>
</organism>
<gene>
    <name evidence="11" type="ORF">Salat_0056700</name>
</gene>
<evidence type="ECO:0000259" key="10">
    <source>
        <dbReference type="Pfam" id="PF23559"/>
    </source>
</evidence>
<dbReference type="Proteomes" id="UP001293254">
    <property type="component" value="Unassembled WGS sequence"/>
</dbReference>
<dbReference type="Pfam" id="PF00931">
    <property type="entry name" value="NB-ARC"/>
    <property type="match status" value="1"/>
</dbReference>
<dbReference type="PANTHER" id="PTHR23155">
    <property type="entry name" value="DISEASE RESISTANCE PROTEIN RP"/>
    <property type="match status" value="1"/>
</dbReference>
<dbReference type="GO" id="GO:0098542">
    <property type="term" value="P:defense response to other organism"/>
    <property type="evidence" value="ECO:0007669"/>
    <property type="project" value="TreeGrafter"/>
</dbReference>
<dbReference type="AlphaFoldDB" id="A0AAE1YWB9"/>
<dbReference type="Gene3D" id="1.10.8.430">
    <property type="entry name" value="Helical domain of apoptotic protease-activating factors"/>
    <property type="match status" value="1"/>
</dbReference>
<dbReference type="PRINTS" id="PR00364">
    <property type="entry name" value="DISEASERSIST"/>
</dbReference>
<dbReference type="SUPFAM" id="SSF52540">
    <property type="entry name" value="P-loop containing nucleoside triphosphate hydrolases"/>
    <property type="match status" value="1"/>
</dbReference>
<dbReference type="InterPro" id="IPR002182">
    <property type="entry name" value="NB-ARC"/>
</dbReference>
<keyword evidence="7" id="KW-0611">Plant defense</keyword>
<dbReference type="EMBL" id="JACGWO010000001">
    <property type="protein sequence ID" value="KAK4437228.1"/>
    <property type="molecule type" value="Genomic_DNA"/>
</dbReference>
<name>A0AAE1YWB9_9LAMI</name>
<dbReference type="GO" id="GO:0005737">
    <property type="term" value="C:cytoplasm"/>
    <property type="evidence" value="ECO:0007669"/>
    <property type="project" value="UniProtKB-SubCell"/>
</dbReference>
<comment type="subcellular location">
    <subcellularLocation>
        <location evidence="1">Cytoplasm</location>
    </subcellularLocation>
</comment>
<protein>
    <submittedName>
        <fullName evidence="11">Late blight resistance proteinR1A-4</fullName>
    </submittedName>
</protein>
<dbReference type="Gene3D" id="1.10.10.10">
    <property type="entry name" value="Winged helix-like DNA-binding domain superfamily/Winged helix DNA-binding domain"/>
    <property type="match status" value="1"/>
</dbReference>
<keyword evidence="4" id="KW-0433">Leucine-rich repeat</keyword>
<reference evidence="11" key="1">
    <citation type="submission" date="2020-06" db="EMBL/GenBank/DDBJ databases">
        <authorList>
            <person name="Li T."/>
            <person name="Hu X."/>
            <person name="Zhang T."/>
            <person name="Song X."/>
            <person name="Zhang H."/>
            <person name="Dai N."/>
            <person name="Sheng W."/>
            <person name="Hou X."/>
            <person name="Wei L."/>
        </authorList>
    </citation>
    <scope>NUCLEOTIDE SEQUENCE</scope>
    <source>
        <strain evidence="11">3651</strain>
        <tissue evidence="11">Leaf</tissue>
    </source>
</reference>
<dbReference type="InterPro" id="IPR058922">
    <property type="entry name" value="WHD_DRP"/>
</dbReference>
<accession>A0AAE1YWB9</accession>
<dbReference type="Gene3D" id="3.40.50.300">
    <property type="entry name" value="P-loop containing nucleotide triphosphate hydrolases"/>
    <property type="match status" value="1"/>
</dbReference>
<sequence length="707" mass="80922">MAVAAYAALVSLTHVLDNIQHPARRHRLHLDMKQIQSLHEKLKVLIGFLEVHPQRKSQEMEDLARQITAIAGEAEDIIDLHVVYQLGEGSQEKGKDMVALLSFCQDIEKVIEKIDSITKELMVVKEKRAGVQERQPVVSVRISSSTTLTSGGKNGTMVGFEKRLVRVMDELTVVGMGGIGKTTIAQNTFDHPYIIYRFDIRAWCTISQQCSVREVLVGLLCDIQDGNEIEENLALCSVDELGERLYKNLSGKRYFIVIDDVWSTETWDDVKSFFPNNKSGSRILVTTRISNLTVSLGSRRPYLMDFLDENKSWELFCKKAFGKQGCPFPELEKISKNIAKSCRGLPLAIVIIGGLLANSNMTREYWEFVGENVSSYANLGNDEHCLKILSLSYNNLPIHLKSCFLYMRIFPRGHRIRISKLIKYWVAEGFLKPIDGKNLEELAEEYLTDLIDRNLVLVRKLDYKGNIETCEIHDLLRDLCLRESEKEQYFLVRKAQFANFQMENIGGLLCFLCGHGSAFQMINFPKVQVTSRSASVTSALVCNNCRDMNPHLARLRLVRMKYFIGSYTVERLHPTNLRLLHVKIGTSSEFLLPSKMFFLWDLRCLYIDDAIVVPSEIWDMTQLRDLIVKSASLPDPIVTADSIVLENLQTLCTIRNFKCTEEVLQKVPNLKKLKCYYEKTRSMEWSYYCLYNLARLYKLESFSVDAN</sequence>
<evidence type="ECO:0000256" key="7">
    <source>
        <dbReference type="ARBA" id="ARBA00022821"/>
    </source>
</evidence>
<dbReference type="Pfam" id="PF23559">
    <property type="entry name" value="WHD_DRP"/>
    <property type="match status" value="1"/>
</dbReference>
<dbReference type="PANTHER" id="PTHR23155:SF1152">
    <property type="entry name" value="AAA+ ATPASE DOMAIN-CONTAINING PROTEIN"/>
    <property type="match status" value="1"/>
</dbReference>
<dbReference type="GO" id="GO:0043531">
    <property type="term" value="F:ADP binding"/>
    <property type="evidence" value="ECO:0007669"/>
    <property type="project" value="InterPro"/>
</dbReference>
<evidence type="ECO:0000256" key="6">
    <source>
        <dbReference type="ARBA" id="ARBA00022741"/>
    </source>
</evidence>
<feature type="domain" description="Disease resistance protein winged helix" evidence="10">
    <location>
        <begin position="409"/>
        <end position="480"/>
    </location>
</feature>
<keyword evidence="6" id="KW-0547">Nucleotide-binding</keyword>
<keyword evidence="5" id="KW-0677">Repeat</keyword>
<proteinExistence type="inferred from homology"/>
<evidence type="ECO:0000256" key="5">
    <source>
        <dbReference type="ARBA" id="ARBA00022737"/>
    </source>
</evidence>
<evidence type="ECO:0000256" key="1">
    <source>
        <dbReference type="ARBA" id="ARBA00004496"/>
    </source>
</evidence>
<dbReference type="SUPFAM" id="SSF52058">
    <property type="entry name" value="L domain-like"/>
    <property type="match status" value="1"/>
</dbReference>